<evidence type="ECO:0000313" key="2">
    <source>
        <dbReference type="EMBL" id="CAD2158634.1"/>
    </source>
</evidence>
<proteinExistence type="predicted"/>
<feature type="region of interest" description="Disordered" evidence="1">
    <location>
        <begin position="131"/>
        <end position="150"/>
    </location>
</feature>
<feature type="compositionally biased region" description="Low complexity" evidence="1">
    <location>
        <begin position="233"/>
        <end position="244"/>
    </location>
</feature>
<evidence type="ECO:0000313" key="3">
    <source>
        <dbReference type="Proteomes" id="UP000580250"/>
    </source>
</evidence>
<dbReference type="AlphaFoldDB" id="A0A6V7UJV0"/>
<comment type="caution">
    <text evidence="2">The sequence shown here is derived from an EMBL/GenBank/DDBJ whole genome shotgun (WGS) entry which is preliminary data.</text>
</comment>
<feature type="compositionally biased region" description="Low complexity" evidence="1">
    <location>
        <begin position="89"/>
        <end position="110"/>
    </location>
</feature>
<dbReference type="Proteomes" id="UP000580250">
    <property type="component" value="Unassembled WGS sequence"/>
</dbReference>
<feature type="region of interest" description="Disordered" evidence="1">
    <location>
        <begin position="89"/>
        <end position="122"/>
    </location>
</feature>
<feature type="compositionally biased region" description="Polar residues" evidence="1">
    <location>
        <begin position="189"/>
        <end position="205"/>
    </location>
</feature>
<accession>A0A6V7UJV0</accession>
<organism evidence="2 3">
    <name type="scientific">Meloidogyne enterolobii</name>
    <name type="common">Root-knot nematode worm</name>
    <name type="synonym">Meloidogyne mayaguensis</name>
    <dbReference type="NCBI Taxonomy" id="390850"/>
    <lineage>
        <taxon>Eukaryota</taxon>
        <taxon>Metazoa</taxon>
        <taxon>Ecdysozoa</taxon>
        <taxon>Nematoda</taxon>
        <taxon>Chromadorea</taxon>
        <taxon>Rhabditida</taxon>
        <taxon>Tylenchina</taxon>
        <taxon>Tylenchomorpha</taxon>
        <taxon>Tylenchoidea</taxon>
        <taxon>Meloidogynidae</taxon>
        <taxon>Meloidogyninae</taxon>
        <taxon>Meloidogyne</taxon>
    </lineage>
</organism>
<feature type="region of interest" description="Disordered" evidence="1">
    <location>
        <begin position="189"/>
        <end position="244"/>
    </location>
</feature>
<reference evidence="2 3" key="1">
    <citation type="submission" date="2020-08" db="EMBL/GenBank/DDBJ databases">
        <authorList>
            <person name="Koutsovoulos G."/>
            <person name="Danchin GJ E."/>
        </authorList>
    </citation>
    <scope>NUCLEOTIDE SEQUENCE [LARGE SCALE GENOMIC DNA]</scope>
</reference>
<protein>
    <submittedName>
        <fullName evidence="2">Uncharacterized protein</fullName>
    </submittedName>
</protein>
<feature type="compositionally biased region" description="Basic and acidic residues" evidence="1">
    <location>
        <begin position="206"/>
        <end position="232"/>
    </location>
</feature>
<evidence type="ECO:0000256" key="1">
    <source>
        <dbReference type="SAM" id="MobiDB-lite"/>
    </source>
</evidence>
<dbReference type="EMBL" id="CAJEWN010000071">
    <property type="protein sequence ID" value="CAD2158634.1"/>
    <property type="molecule type" value="Genomic_DNA"/>
</dbReference>
<name>A0A6V7UJV0_MELEN</name>
<sequence>MSIGSNDSSAALLTTSTLYKKRHPQLLKLVPARAQSCADFSSRLQLLPSSMAAAALSAKQIRDSGSSPQFIPFSPNNNNNSTTKIINIRPMSNSTPSATTATTTGYNSSPSLSPQRKVSRSARLCHSFRRTLRRNSPGGKKALAQTDSNASAPTALLSSLGEQQQLLNSDLNKGSQNSVLNAVMNARTSSFSQLQQKESRLASSETTKKDESVEQTPEKKQQQKQQADDNRRNSSSSPLSRLFF</sequence>
<gene>
    <name evidence="2" type="ORF">MENT_LOCUS13279</name>
</gene>